<keyword evidence="2" id="KW-1185">Reference proteome</keyword>
<protein>
    <submittedName>
        <fullName evidence="1">MarR family transcriptional regulator</fullName>
    </submittedName>
</protein>
<evidence type="ECO:0000313" key="2">
    <source>
        <dbReference type="Proteomes" id="UP000197679"/>
    </source>
</evidence>
<dbReference type="KEGG" id="marh:Mia14_0863"/>
<evidence type="ECO:0000313" key="1">
    <source>
        <dbReference type="EMBL" id="ASI14147.1"/>
    </source>
</evidence>
<dbReference type="GeneID" id="33314409"/>
<proteinExistence type="predicted"/>
<name>A0A218NNT8_9ARCH</name>
<dbReference type="RefSeq" id="WP_088820436.1">
    <property type="nucleotide sequence ID" value="NZ_CP019964.1"/>
</dbReference>
<gene>
    <name evidence="1" type="ORF">Mia14_0863</name>
</gene>
<dbReference type="OrthoDB" id="373778at2157"/>
<dbReference type="AlphaFoldDB" id="A0A218NNT8"/>
<sequence>MIFDTPIDYFYPPDRRAEAVLRAIQDRERKFQHTFTSDLYMALSNIPKEKIHSSNQLKHEWIDKRIDMLANMNFIERLEDETDKRRIEIRTKPEEIYTYMIGRDPMLFWNLIENDYFYFIVRFAQTGGNVLCPKCQRESSISINSTKKKTARYPISDDMHIDVIFTHLIISFNCECCYSYNDEIDMVDPATMEDFLRLMDASNNRRNPR</sequence>
<dbReference type="Proteomes" id="UP000197679">
    <property type="component" value="Chromosome"/>
</dbReference>
<organism evidence="1 2">
    <name type="scientific">Candidatus Mancarchaeum acidiphilum</name>
    <dbReference type="NCBI Taxonomy" id="1920749"/>
    <lineage>
        <taxon>Archaea</taxon>
        <taxon>Candidatus Micrarchaeota</taxon>
        <taxon>Candidatus Mancarchaeum</taxon>
    </lineage>
</organism>
<reference evidence="1 2" key="1">
    <citation type="journal article" date="2017" name="Nat. Commun.">
        <title>'ARMAN' archaea depend on association with euryarchaeal host in culture and in situ.</title>
        <authorList>
            <person name="Golyshina O."/>
            <person name="Toshchakov S."/>
            <person name="Makarova K."/>
            <person name="Gavrilov S."/>
            <person name="Korzhenkov A."/>
            <person name="La Cono V."/>
            <person name="Arcadi E."/>
            <person name="Nechitaylo T."/>
            <person name="Ferrer M."/>
            <person name="Kublanov I."/>
            <person name="Wolf Y."/>
            <person name="Yakimov M."/>
            <person name="Golyshin P."/>
            <person name="Slesarev A."/>
            <person name="Kozyavkin S."/>
        </authorList>
    </citation>
    <scope>NUCLEOTIDE SEQUENCE [LARGE SCALE GENOMIC DNA]</scope>
    <source>
        <strain evidence="1 2">Mia14</strain>
    </source>
</reference>
<accession>A0A218NNT8</accession>
<dbReference type="EMBL" id="CP019964">
    <property type="protein sequence ID" value="ASI14147.1"/>
    <property type="molecule type" value="Genomic_DNA"/>
</dbReference>